<accession>A0A0G4N8Z9</accession>
<feature type="non-terminal residue" evidence="2">
    <location>
        <position position="1"/>
    </location>
</feature>
<dbReference type="Gene3D" id="3.30.360.10">
    <property type="entry name" value="Dihydrodipicolinate Reductase, domain 2"/>
    <property type="match status" value="1"/>
</dbReference>
<dbReference type="Proteomes" id="UP000045706">
    <property type="component" value="Unassembled WGS sequence"/>
</dbReference>
<evidence type="ECO:0000259" key="1">
    <source>
        <dbReference type="Pfam" id="PF22698"/>
    </source>
</evidence>
<feature type="domain" description="N-acetyl-gamma-glutamyl-phosphate reductase dimerisation" evidence="1">
    <location>
        <begin position="1"/>
        <end position="149"/>
    </location>
</feature>
<protein>
    <recommendedName>
        <fullName evidence="1">N-acetyl-gamma-glutamyl-phosphate reductase dimerisation domain-containing protein</fullName>
    </recommendedName>
</protein>
<evidence type="ECO:0000313" key="3">
    <source>
        <dbReference type="Proteomes" id="UP000045706"/>
    </source>
</evidence>
<dbReference type="Gene3D" id="3.40.50.720">
    <property type="entry name" value="NAD(P)-binding Rossmann-like Domain"/>
    <property type="match status" value="1"/>
</dbReference>
<gene>
    <name evidence="2" type="ORF">BN1723_019061</name>
</gene>
<dbReference type="InterPro" id="IPR050085">
    <property type="entry name" value="AGPR"/>
</dbReference>
<dbReference type="PANTHER" id="PTHR32338:SF10">
    <property type="entry name" value="N-ACETYL-GAMMA-GLUTAMYL-PHOSPHATE REDUCTASE, CHLOROPLASTIC-RELATED"/>
    <property type="match status" value="1"/>
</dbReference>
<organism evidence="2 3">
    <name type="scientific">Verticillium longisporum</name>
    <name type="common">Verticillium dahliae var. longisporum</name>
    <dbReference type="NCBI Taxonomy" id="100787"/>
    <lineage>
        <taxon>Eukaryota</taxon>
        <taxon>Fungi</taxon>
        <taxon>Dikarya</taxon>
        <taxon>Ascomycota</taxon>
        <taxon>Pezizomycotina</taxon>
        <taxon>Sordariomycetes</taxon>
        <taxon>Hypocreomycetidae</taxon>
        <taxon>Glomerellales</taxon>
        <taxon>Plectosphaerellaceae</taxon>
        <taxon>Verticillium</taxon>
    </lineage>
</organism>
<sequence>QLGIAPLVEHLAGEPVVFGVSGYSGAGTKPSPKNDVNLLKDNLIPYSLTGHVHEREISHHLGTSVAFIPHVASWFRSIHLTINITLNKTMTSRDIRQLYQDRYAGEKLVKVVGEAPLVRSVSSLHHCEIGGFAVDNTGKRVVICVSMDNLNKGAATQCLQNMNLALGYAEYQGIPNL</sequence>
<proteinExistence type="predicted"/>
<dbReference type="SUPFAM" id="SSF55347">
    <property type="entry name" value="Glyceraldehyde-3-phosphate dehydrogenase-like, C-terminal domain"/>
    <property type="match status" value="1"/>
</dbReference>
<dbReference type="CDD" id="cd23936">
    <property type="entry name" value="AGPR_C_ARG5_6_like"/>
    <property type="match status" value="1"/>
</dbReference>
<dbReference type="FunFam" id="3.30.360.10:FF:000019">
    <property type="entry name" value="Bifunctional acetylglutamate kinase/N-acetyl-gamma-glutamyl-phosphate reductase"/>
    <property type="match status" value="1"/>
</dbReference>
<evidence type="ECO:0000313" key="2">
    <source>
        <dbReference type="EMBL" id="CRK42859.1"/>
    </source>
</evidence>
<reference evidence="3" key="1">
    <citation type="submission" date="2015-05" db="EMBL/GenBank/DDBJ databases">
        <authorList>
            <person name="Fogelqvist Johan"/>
        </authorList>
    </citation>
    <scope>NUCLEOTIDE SEQUENCE [LARGE SCALE GENOMIC DNA]</scope>
</reference>
<dbReference type="AlphaFoldDB" id="A0A0G4N8Z9"/>
<dbReference type="InterPro" id="IPR058924">
    <property type="entry name" value="AGPR_dimerisation_dom"/>
</dbReference>
<dbReference type="EMBL" id="CVQI01032957">
    <property type="protein sequence ID" value="CRK42859.1"/>
    <property type="molecule type" value="Genomic_DNA"/>
</dbReference>
<dbReference type="Pfam" id="PF22698">
    <property type="entry name" value="Semialdhyde_dhC_1"/>
    <property type="match status" value="1"/>
</dbReference>
<dbReference type="PANTHER" id="PTHR32338">
    <property type="entry name" value="N-ACETYL-GAMMA-GLUTAMYL-PHOSPHATE REDUCTASE, CHLOROPLASTIC-RELATED-RELATED"/>
    <property type="match status" value="1"/>
</dbReference>
<name>A0A0G4N8Z9_VERLO</name>